<proteinExistence type="predicted"/>
<accession>A0ACB5T321</accession>
<name>A0ACB5T321_AMBMO</name>
<dbReference type="EMBL" id="BSXS01002764">
    <property type="protein sequence ID" value="GME79808.1"/>
    <property type="molecule type" value="Genomic_DNA"/>
</dbReference>
<comment type="caution">
    <text evidence="1">The sequence shown here is derived from an EMBL/GenBank/DDBJ whole genome shotgun (WGS) entry which is preliminary data.</text>
</comment>
<sequence length="92" mass="10146">MDSFNRTVSSSLEGIASPYLTETLQMILMADDVITTFKDDQDALKFKDLLYDFEKTSGLMLNAPKSKAYCANVSSNTTLTGWGVPMVDIHSV</sequence>
<evidence type="ECO:0000313" key="1">
    <source>
        <dbReference type="EMBL" id="GME79808.1"/>
    </source>
</evidence>
<gene>
    <name evidence="1" type="ORF">Amon02_000413800</name>
</gene>
<keyword evidence="2" id="KW-1185">Reference proteome</keyword>
<reference evidence="1" key="1">
    <citation type="submission" date="2023-04" db="EMBL/GenBank/DDBJ databases">
        <title>Ambrosiozyma monospora NBRC 10751.</title>
        <authorList>
            <person name="Ichikawa N."/>
            <person name="Sato H."/>
            <person name="Tonouchi N."/>
        </authorList>
    </citation>
    <scope>NUCLEOTIDE SEQUENCE</scope>
    <source>
        <strain evidence="1">NBRC 10751</strain>
    </source>
</reference>
<evidence type="ECO:0000313" key="2">
    <source>
        <dbReference type="Proteomes" id="UP001165064"/>
    </source>
</evidence>
<organism evidence="1 2">
    <name type="scientific">Ambrosiozyma monospora</name>
    <name type="common">Yeast</name>
    <name type="synonym">Endomycopsis monosporus</name>
    <dbReference type="NCBI Taxonomy" id="43982"/>
    <lineage>
        <taxon>Eukaryota</taxon>
        <taxon>Fungi</taxon>
        <taxon>Dikarya</taxon>
        <taxon>Ascomycota</taxon>
        <taxon>Saccharomycotina</taxon>
        <taxon>Pichiomycetes</taxon>
        <taxon>Pichiales</taxon>
        <taxon>Pichiaceae</taxon>
        <taxon>Ambrosiozyma</taxon>
    </lineage>
</organism>
<dbReference type="Proteomes" id="UP001165064">
    <property type="component" value="Unassembled WGS sequence"/>
</dbReference>
<protein>
    <submittedName>
        <fullName evidence="1">Unnamed protein product</fullName>
    </submittedName>
</protein>